<feature type="chain" id="PRO_5028968853" description="ABC-type uncharacterized transport system domain-containing protein" evidence="1">
    <location>
        <begin position="24"/>
        <end position="238"/>
    </location>
</feature>
<evidence type="ECO:0000313" key="4">
    <source>
        <dbReference type="Proteomes" id="UP000515971"/>
    </source>
</evidence>
<reference evidence="3 4" key="1">
    <citation type="submission" date="2020-08" db="EMBL/GenBank/DDBJ databases">
        <title>Genome sequence of Sphingomonas lutea KCTC 23642T.</title>
        <authorList>
            <person name="Hyun D.-W."/>
            <person name="Bae J.-W."/>
        </authorList>
    </citation>
    <scope>NUCLEOTIDE SEQUENCE [LARGE SCALE GENOMIC DNA]</scope>
    <source>
        <strain evidence="3 4">KCTC 23642</strain>
    </source>
</reference>
<proteinExistence type="predicted"/>
<dbReference type="InterPro" id="IPR019196">
    <property type="entry name" value="ABC_transp_unknown"/>
</dbReference>
<organism evidence="3 4">
    <name type="scientific">Sphingomonas lutea</name>
    <dbReference type="NCBI Taxonomy" id="1045317"/>
    <lineage>
        <taxon>Bacteria</taxon>
        <taxon>Pseudomonadati</taxon>
        <taxon>Pseudomonadota</taxon>
        <taxon>Alphaproteobacteria</taxon>
        <taxon>Sphingomonadales</taxon>
        <taxon>Sphingomonadaceae</taxon>
        <taxon>Sphingomonas</taxon>
    </lineage>
</organism>
<sequence length="238" mass="25071">MTGTRARVLAALALLLLVAGAWALASKQRPAPQAAEKPVLLLLTSLPIVFGEQFALDGGGSRVLQALETRYRVRPISVTSTAELSGHNLLLLAHPPAQTSENLVALDGWVRRGGRVLLLADPALEWPSERALGDPLRPPPMFSDTGLLARWGVRLDTPETAGPQVRTLAGREVMTASPGTLHGRCAISAGRLLADCAVGKGRALIVADADFIGVEHLAGATGRNLDSLLALLDRLSRA</sequence>
<dbReference type="RefSeq" id="WP_187537920.1">
    <property type="nucleotide sequence ID" value="NZ_BAABJT010000001.1"/>
</dbReference>
<feature type="domain" description="ABC-type uncharacterised transport system" evidence="2">
    <location>
        <begin position="46"/>
        <end position="157"/>
    </location>
</feature>
<evidence type="ECO:0000313" key="3">
    <source>
        <dbReference type="EMBL" id="QNN67331.1"/>
    </source>
</evidence>
<evidence type="ECO:0000259" key="2">
    <source>
        <dbReference type="Pfam" id="PF09822"/>
    </source>
</evidence>
<keyword evidence="4" id="KW-1185">Reference proteome</keyword>
<dbReference type="AlphaFoldDB" id="A0A7G9SHK6"/>
<accession>A0A7G9SHK6</accession>
<feature type="signal peptide" evidence="1">
    <location>
        <begin position="1"/>
        <end position="23"/>
    </location>
</feature>
<dbReference type="Pfam" id="PF09822">
    <property type="entry name" value="ABC_transp_aux"/>
    <property type="match status" value="1"/>
</dbReference>
<keyword evidence="1" id="KW-0732">Signal</keyword>
<name>A0A7G9SHK6_9SPHN</name>
<dbReference type="KEGG" id="slut:H9L13_12110"/>
<gene>
    <name evidence="3" type="ORF">H9L13_12110</name>
</gene>
<protein>
    <recommendedName>
        <fullName evidence="2">ABC-type uncharacterized transport system domain-containing protein</fullName>
    </recommendedName>
</protein>
<dbReference type="EMBL" id="CP060718">
    <property type="protein sequence ID" value="QNN67331.1"/>
    <property type="molecule type" value="Genomic_DNA"/>
</dbReference>
<evidence type="ECO:0000256" key="1">
    <source>
        <dbReference type="SAM" id="SignalP"/>
    </source>
</evidence>
<dbReference type="Proteomes" id="UP000515971">
    <property type="component" value="Chromosome"/>
</dbReference>